<evidence type="ECO:0000313" key="2">
    <source>
        <dbReference type="EMBL" id="ERF72354.1"/>
    </source>
</evidence>
<dbReference type="Proteomes" id="UP000019373">
    <property type="component" value="Unassembled WGS sequence"/>
</dbReference>
<evidence type="ECO:0000256" key="1">
    <source>
        <dbReference type="SAM" id="MobiDB-lite"/>
    </source>
</evidence>
<evidence type="ECO:0000313" key="3">
    <source>
        <dbReference type="Proteomes" id="UP000019373"/>
    </source>
</evidence>
<dbReference type="NCBIfam" id="TIGR01571">
    <property type="entry name" value="A_thal_Cys_rich"/>
    <property type="match status" value="1"/>
</dbReference>
<proteinExistence type="predicted"/>
<dbReference type="eggNOG" id="ENOG502S5E0">
    <property type="taxonomic scope" value="Eukaryota"/>
</dbReference>
<dbReference type="AlphaFoldDB" id="U1HSY4"/>
<feature type="compositionally biased region" description="Polar residues" evidence="1">
    <location>
        <begin position="21"/>
        <end position="34"/>
    </location>
</feature>
<protein>
    <recommendedName>
        <fullName evidence="4">DUF614 domain protein</fullName>
    </recommendedName>
</protein>
<dbReference type="RefSeq" id="XP_007802025.1">
    <property type="nucleotide sequence ID" value="XM_007803834.1"/>
</dbReference>
<dbReference type="HOGENOM" id="CLU_050253_0_0_1"/>
<sequence>MHTVLPQYHRPGSDVPGFPVTPQSVPETSASYSSHGKPDFRTYVEHPVDSTQYANNITQAGARYLGKEEAETEAATTSPGYPPVKSRMDLHKEQKTMHIGPDENPLSPVSPSSTKNLQNEDMGFDSVIDNHLPGQAMHASQHIKGGTWKYGLCDCGDIGVCCTGAWCPCIVYGKTQYRLSQRSGRKDPTNLLGYSAFNGSCAAFALLCGCNLILAAIQHSRVRKVYEIPGDVGSDFVRACCCCCCTLSQDEKEVKFRENQVRKSLGSTRAMQYTSPQGMTFSAITK</sequence>
<dbReference type="EMBL" id="KE721110">
    <property type="protein sequence ID" value="ERF72354.1"/>
    <property type="molecule type" value="Genomic_DNA"/>
</dbReference>
<dbReference type="GeneID" id="19241057"/>
<dbReference type="PANTHER" id="PTHR15907">
    <property type="entry name" value="DUF614 FAMILY PROTEIN-RELATED"/>
    <property type="match status" value="1"/>
</dbReference>
<evidence type="ECO:0008006" key="4">
    <source>
        <dbReference type="Google" id="ProtNLM"/>
    </source>
</evidence>
<accession>U1HSY4</accession>
<organism evidence="2 3">
    <name type="scientific">Endocarpon pusillum (strain Z07020 / HMAS-L-300199)</name>
    <name type="common">Lichen-forming fungus</name>
    <dbReference type="NCBI Taxonomy" id="1263415"/>
    <lineage>
        <taxon>Eukaryota</taxon>
        <taxon>Fungi</taxon>
        <taxon>Dikarya</taxon>
        <taxon>Ascomycota</taxon>
        <taxon>Pezizomycotina</taxon>
        <taxon>Eurotiomycetes</taxon>
        <taxon>Chaetothyriomycetidae</taxon>
        <taxon>Verrucariales</taxon>
        <taxon>Verrucariaceae</taxon>
        <taxon>Endocarpon</taxon>
    </lineage>
</organism>
<gene>
    <name evidence="2" type="ORF">EPUS_06110</name>
</gene>
<feature type="region of interest" description="Disordered" evidence="1">
    <location>
        <begin position="1"/>
        <end position="39"/>
    </location>
</feature>
<dbReference type="InterPro" id="IPR006461">
    <property type="entry name" value="PLAC_motif_containing"/>
</dbReference>
<dbReference type="OrthoDB" id="1045822at2759"/>
<reference evidence="3" key="1">
    <citation type="journal article" date="2014" name="BMC Genomics">
        <title>Genome characteristics reveal the impact of lichenization on lichen-forming fungus Endocarpon pusillum Hedwig (Verrucariales, Ascomycota).</title>
        <authorList>
            <person name="Wang Y.-Y."/>
            <person name="Liu B."/>
            <person name="Zhang X.-Y."/>
            <person name="Zhou Q.-M."/>
            <person name="Zhang T."/>
            <person name="Li H."/>
            <person name="Yu Y.-F."/>
            <person name="Zhang X.-L."/>
            <person name="Hao X.-Y."/>
            <person name="Wang M."/>
            <person name="Wang L."/>
            <person name="Wei J.-C."/>
        </authorList>
    </citation>
    <scope>NUCLEOTIDE SEQUENCE [LARGE SCALE GENOMIC DNA]</scope>
    <source>
        <strain evidence="3">Z07020 / HMAS-L-300199</strain>
    </source>
</reference>
<name>U1HSY4_ENDPU</name>
<keyword evidence="3" id="KW-1185">Reference proteome</keyword>
<dbReference type="Pfam" id="PF04749">
    <property type="entry name" value="PLAC8"/>
    <property type="match status" value="1"/>
</dbReference>